<evidence type="ECO:0000259" key="2">
    <source>
        <dbReference type="Pfam" id="PF01593"/>
    </source>
</evidence>
<feature type="compositionally biased region" description="Low complexity" evidence="1">
    <location>
        <begin position="283"/>
        <end position="295"/>
    </location>
</feature>
<reference evidence="3" key="1">
    <citation type="submission" date="2021-01" db="EMBL/GenBank/DDBJ databases">
        <title>Whole genome shotgun sequence of Cellulomonas pakistanensis NBRC 110800.</title>
        <authorList>
            <person name="Komaki H."/>
            <person name="Tamura T."/>
        </authorList>
    </citation>
    <scope>NUCLEOTIDE SEQUENCE</scope>
    <source>
        <strain evidence="3">NBRC 110800</strain>
    </source>
</reference>
<dbReference type="GO" id="GO:0016491">
    <property type="term" value="F:oxidoreductase activity"/>
    <property type="evidence" value="ECO:0007669"/>
    <property type="project" value="InterPro"/>
</dbReference>
<feature type="region of interest" description="Disordered" evidence="1">
    <location>
        <begin position="282"/>
        <end position="303"/>
    </location>
</feature>
<keyword evidence="4" id="KW-1185">Reference proteome</keyword>
<dbReference type="InterPro" id="IPR050464">
    <property type="entry name" value="Zeta_carotene_desat/Oxidored"/>
</dbReference>
<dbReference type="RefSeq" id="WP_203669608.1">
    <property type="nucleotide sequence ID" value="NZ_BONO01000026.1"/>
</dbReference>
<dbReference type="PRINTS" id="PR00411">
    <property type="entry name" value="PNDRDTASEI"/>
</dbReference>
<sequence length="516" mass="51414">MRKDAATSQHEERTGHGAGTPAPDAGHHDAIVVGGGVAGLVAARELALAGLRPLVLEAWSSPGGVVGRHEVDGLALDAGAESFATRGGVVAALADELGLADRVVTPERHGAWVRLPGGAGPLPRTGLLGIPADPWAPDVRRTIGVLGSLRASLDRLLPARVGTADGTTLGALVRARAGRRVLDRLVRPVVAGVHAAEPDDVAADAVAPGLVAAVRREGSLARGVAAQRALAPAGSAVAGFRGGLHVLVDALVADVVARGGAVRTSAAVRAVARSGDGFAVTLGGPADAEGPDGADAPGGGTLTTPRLVVATPRAVDLLAGVAPGLAGLATDPGADIVLVTLVLDASALDAAPRGTGVLVARGVPGVRAKALTHATAKWRWLAEAAGPGRHVVRLSYGRAGDAAGARAGVPRDLDALTDLALRDAAAVLGVPLRREQVRAAARVRWRQGLPVPSAAHRETVRRVRAAVADVPGLAVVGAWVSGNGLASVVPDARATAAALAAAVPPDRPAPTAHPEA</sequence>
<evidence type="ECO:0000313" key="3">
    <source>
        <dbReference type="EMBL" id="GIG37622.1"/>
    </source>
</evidence>
<organism evidence="3 4">
    <name type="scientific">Cellulomonas pakistanensis</name>
    <dbReference type="NCBI Taxonomy" id="992287"/>
    <lineage>
        <taxon>Bacteria</taxon>
        <taxon>Bacillati</taxon>
        <taxon>Actinomycetota</taxon>
        <taxon>Actinomycetes</taxon>
        <taxon>Micrococcales</taxon>
        <taxon>Cellulomonadaceae</taxon>
        <taxon>Cellulomonas</taxon>
    </lineage>
</organism>
<dbReference type="Gene3D" id="3.50.50.60">
    <property type="entry name" value="FAD/NAD(P)-binding domain"/>
    <property type="match status" value="1"/>
</dbReference>
<dbReference type="Gene3D" id="1.10.3110.10">
    <property type="entry name" value="protoporphyrinogen ix oxidase, domain 3"/>
    <property type="match status" value="1"/>
</dbReference>
<evidence type="ECO:0000256" key="1">
    <source>
        <dbReference type="SAM" id="MobiDB-lite"/>
    </source>
</evidence>
<dbReference type="EMBL" id="BONO01000026">
    <property type="protein sequence ID" value="GIG37622.1"/>
    <property type="molecule type" value="Genomic_DNA"/>
</dbReference>
<dbReference type="SUPFAM" id="SSF54373">
    <property type="entry name" value="FAD-linked reductases, C-terminal domain"/>
    <property type="match status" value="1"/>
</dbReference>
<feature type="compositionally biased region" description="Basic and acidic residues" evidence="1">
    <location>
        <begin position="1"/>
        <end position="15"/>
    </location>
</feature>
<evidence type="ECO:0000313" key="4">
    <source>
        <dbReference type="Proteomes" id="UP000642125"/>
    </source>
</evidence>
<proteinExistence type="predicted"/>
<protein>
    <submittedName>
        <fullName evidence="3">Protoporphyrinogen oxidase</fullName>
    </submittedName>
</protein>
<name>A0A919PG98_9CELL</name>
<comment type="caution">
    <text evidence="3">The sequence shown here is derived from an EMBL/GenBank/DDBJ whole genome shotgun (WGS) entry which is preliminary data.</text>
</comment>
<feature type="domain" description="Amine oxidase" evidence="2">
    <location>
        <begin position="37"/>
        <end position="503"/>
    </location>
</feature>
<dbReference type="Gene3D" id="3.90.660.20">
    <property type="entry name" value="Protoporphyrinogen oxidase, mitochondrial, domain 2"/>
    <property type="match status" value="1"/>
</dbReference>
<dbReference type="AlphaFoldDB" id="A0A919PG98"/>
<feature type="region of interest" description="Disordered" evidence="1">
    <location>
        <begin position="1"/>
        <end position="27"/>
    </location>
</feature>
<dbReference type="Proteomes" id="UP000642125">
    <property type="component" value="Unassembled WGS sequence"/>
</dbReference>
<accession>A0A919PG98</accession>
<dbReference type="Pfam" id="PF01593">
    <property type="entry name" value="Amino_oxidase"/>
    <property type="match status" value="1"/>
</dbReference>
<dbReference type="PANTHER" id="PTHR42923">
    <property type="entry name" value="PROTOPORPHYRINOGEN OXIDASE"/>
    <property type="match status" value="1"/>
</dbReference>
<dbReference type="InterPro" id="IPR002937">
    <property type="entry name" value="Amino_oxidase"/>
</dbReference>
<dbReference type="PANTHER" id="PTHR42923:SF3">
    <property type="entry name" value="PROTOPORPHYRINOGEN OXIDASE"/>
    <property type="match status" value="1"/>
</dbReference>
<dbReference type="InterPro" id="IPR036188">
    <property type="entry name" value="FAD/NAD-bd_sf"/>
</dbReference>
<dbReference type="SUPFAM" id="SSF51905">
    <property type="entry name" value="FAD/NAD(P)-binding domain"/>
    <property type="match status" value="1"/>
</dbReference>
<gene>
    <name evidence="3" type="ORF">Cpa01nite_30030</name>
</gene>